<proteinExistence type="predicted"/>
<dbReference type="NCBIfam" id="TIGR00254">
    <property type="entry name" value="GGDEF"/>
    <property type="match status" value="1"/>
</dbReference>
<dbReference type="InterPro" id="IPR000160">
    <property type="entry name" value="GGDEF_dom"/>
</dbReference>
<keyword evidence="6" id="KW-1185">Reference proteome</keyword>
<dbReference type="InterPro" id="IPR050469">
    <property type="entry name" value="Diguanylate_Cyclase"/>
</dbReference>
<dbReference type="CDD" id="cd01949">
    <property type="entry name" value="GGDEF"/>
    <property type="match status" value="1"/>
</dbReference>
<dbReference type="InterPro" id="IPR043128">
    <property type="entry name" value="Rev_trsase/Diguanyl_cyclase"/>
</dbReference>
<keyword evidence="3" id="KW-0175">Coiled coil</keyword>
<dbReference type="RefSeq" id="WP_223674531.1">
    <property type="nucleotide sequence ID" value="NZ_JAINZW010000001.1"/>
</dbReference>
<feature type="coiled-coil region" evidence="3">
    <location>
        <begin position="177"/>
        <end position="204"/>
    </location>
</feature>
<dbReference type="Proteomes" id="UP001430954">
    <property type="component" value="Unassembled WGS sequence"/>
</dbReference>
<dbReference type="InterPro" id="IPR029787">
    <property type="entry name" value="Nucleotide_cyclase"/>
</dbReference>
<gene>
    <name evidence="5" type="ORF">K6753_02170</name>
</gene>
<dbReference type="Gene3D" id="3.30.70.270">
    <property type="match status" value="1"/>
</dbReference>
<dbReference type="SUPFAM" id="SSF55781">
    <property type="entry name" value="GAF domain-like"/>
    <property type="match status" value="1"/>
</dbReference>
<dbReference type="EMBL" id="JAINZW010000001">
    <property type="protein sequence ID" value="MBZ4038342.1"/>
    <property type="molecule type" value="Genomic_DNA"/>
</dbReference>
<feature type="domain" description="GGDEF" evidence="4">
    <location>
        <begin position="235"/>
        <end position="363"/>
    </location>
</feature>
<dbReference type="SMART" id="SM00065">
    <property type="entry name" value="GAF"/>
    <property type="match status" value="1"/>
</dbReference>
<evidence type="ECO:0000256" key="3">
    <source>
        <dbReference type="SAM" id="Coils"/>
    </source>
</evidence>
<dbReference type="SUPFAM" id="SSF55073">
    <property type="entry name" value="Nucleotide cyclase"/>
    <property type="match status" value="1"/>
</dbReference>
<sequence length="367" mass="40442">MSRSTPPRRDDPTEEMRRLAALAAYELLDTEPEQAYDDIVRLAVTLCSVPAATISLVDHDRQWFKAALGVRVAQTPRSQALCDVAIRTPRQLMLVEDVLADARFAHFGMTIDGRPVRFYAGMPLCNPEGHALGTLNVLDVEPRQLSAEQRQALELLARQTQHLFELRRYTREQGRLLAERDAAARRLEASRDDLERRHERLKHSAARDPLTGLLNRAGLGELRENPDALARLDAGPYSLMLIDVDHFKQVNDRHGHLLGDRALRAVADSVAASIREGDVAVRFGGEEVLVVLPQTRLAHAAEVAGRVRQQVAGVALPFPLTVSIGIAGGEPGGDPPEAVFERADQALYRAKATGRDRIVVDDTPQVG</sequence>
<dbReference type="InterPro" id="IPR029016">
    <property type="entry name" value="GAF-like_dom_sf"/>
</dbReference>
<accession>A0ABS7T3B0</accession>
<reference evidence="5 6" key="1">
    <citation type="submission" date="2021-09" db="EMBL/GenBank/DDBJ databases">
        <title>Lysobacter sp. 13A isolated from the river sediment.</title>
        <authorList>
            <person name="Liu H."/>
            <person name="Li S."/>
            <person name="Mao S."/>
        </authorList>
    </citation>
    <scope>NUCLEOTIDE SEQUENCE [LARGE SCALE GENOMIC DNA]</scope>
    <source>
        <strain evidence="5 6">13A</strain>
    </source>
</reference>
<evidence type="ECO:0000313" key="5">
    <source>
        <dbReference type="EMBL" id="MBZ4038342.1"/>
    </source>
</evidence>
<evidence type="ECO:0000256" key="2">
    <source>
        <dbReference type="ARBA" id="ARBA00034247"/>
    </source>
</evidence>
<evidence type="ECO:0000313" key="6">
    <source>
        <dbReference type="Proteomes" id="UP001430954"/>
    </source>
</evidence>
<dbReference type="PROSITE" id="PS50887">
    <property type="entry name" value="GGDEF"/>
    <property type="match status" value="1"/>
</dbReference>
<dbReference type="InterPro" id="IPR003018">
    <property type="entry name" value="GAF"/>
</dbReference>
<dbReference type="Gene3D" id="3.30.450.40">
    <property type="match status" value="1"/>
</dbReference>
<name>A0ABS7T3B0_9GAMM</name>
<dbReference type="PANTHER" id="PTHR45138">
    <property type="entry name" value="REGULATORY COMPONENTS OF SENSORY TRANSDUCTION SYSTEM"/>
    <property type="match status" value="1"/>
</dbReference>
<comment type="catalytic activity">
    <reaction evidence="2">
        <text>2 GTP = 3',3'-c-di-GMP + 2 diphosphate</text>
        <dbReference type="Rhea" id="RHEA:24898"/>
        <dbReference type="ChEBI" id="CHEBI:33019"/>
        <dbReference type="ChEBI" id="CHEBI:37565"/>
        <dbReference type="ChEBI" id="CHEBI:58805"/>
        <dbReference type="EC" id="2.7.7.65"/>
    </reaction>
</comment>
<organism evidence="5 6">
    <name type="scientific">Novilysobacter selenitireducens</name>
    <dbReference type="NCBI Taxonomy" id="2872639"/>
    <lineage>
        <taxon>Bacteria</taxon>
        <taxon>Pseudomonadati</taxon>
        <taxon>Pseudomonadota</taxon>
        <taxon>Gammaproteobacteria</taxon>
        <taxon>Lysobacterales</taxon>
        <taxon>Lysobacteraceae</taxon>
        <taxon>Novilysobacter</taxon>
    </lineage>
</organism>
<protein>
    <recommendedName>
        <fullName evidence="1">diguanylate cyclase</fullName>
        <ecNumber evidence="1">2.7.7.65</ecNumber>
    </recommendedName>
</protein>
<evidence type="ECO:0000256" key="1">
    <source>
        <dbReference type="ARBA" id="ARBA00012528"/>
    </source>
</evidence>
<dbReference type="PANTHER" id="PTHR45138:SF9">
    <property type="entry name" value="DIGUANYLATE CYCLASE DGCM-RELATED"/>
    <property type="match status" value="1"/>
</dbReference>
<evidence type="ECO:0000259" key="4">
    <source>
        <dbReference type="PROSITE" id="PS50887"/>
    </source>
</evidence>
<dbReference type="Pfam" id="PF00990">
    <property type="entry name" value="GGDEF"/>
    <property type="match status" value="1"/>
</dbReference>
<dbReference type="EC" id="2.7.7.65" evidence="1"/>
<dbReference type="Pfam" id="PF01590">
    <property type="entry name" value="GAF"/>
    <property type="match status" value="1"/>
</dbReference>
<comment type="caution">
    <text evidence="5">The sequence shown here is derived from an EMBL/GenBank/DDBJ whole genome shotgun (WGS) entry which is preliminary data.</text>
</comment>
<dbReference type="SMART" id="SM00267">
    <property type="entry name" value="GGDEF"/>
    <property type="match status" value="1"/>
</dbReference>